<evidence type="ECO:0000256" key="6">
    <source>
        <dbReference type="ARBA" id="ARBA00022741"/>
    </source>
</evidence>
<evidence type="ECO:0000256" key="3">
    <source>
        <dbReference type="ARBA" id="ARBA00015906"/>
    </source>
</evidence>
<comment type="catalytic activity">
    <reaction evidence="14">
        <text>3-O-[beta-D-GalNAc-(1-&gt;3)-beta-D-GlcNAc-(1-&gt;4)-alpha-D-Man]-L-Thr-[protein] + ATP = 3-O-[beta-D-GalNAc-(1-&gt;3)-beta-D-GlcNAc-(1-&gt;4)-(O-6-P-alpha-D-Man)]-Thr-[protein] + ADP + H(+)</text>
        <dbReference type="Rhea" id="RHEA:52616"/>
        <dbReference type="Rhea" id="RHEA-COMP:13308"/>
        <dbReference type="Rhea" id="RHEA-COMP:13309"/>
        <dbReference type="ChEBI" id="CHEBI:15378"/>
        <dbReference type="ChEBI" id="CHEBI:30616"/>
        <dbReference type="ChEBI" id="CHEBI:136709"/>
        <dbReference type="ChEBI" id="CHEBI:136710"/>
        <dbReference type="ChEBI" id="CHEBI:456216"/>
        <dbReference type="EC" id="2.7.1.183"/>
    </reaction>
</comment>
<keyword evidence="11" id="KW-1133">Transmembrane helix</keyword>
<evidence type="ECO:0000256" key="5">
    <source>
        <dbReference type="ARBA" id="ARBA00022692"/>
    </source>
</evidence>
<dbReference type="GO" id="GO:0019200">
    <property type="term" value="F:carbohydrate kinase activity"/>
    <property type="evidence" value="ECO:0007669"/>
    <property type="project" value="InterPro"/>
</dbReference>
<evidence type="ECO:0000256" key="2">
    <source>
        <dbReference type="ARBA" id="ARBA00011932"/>
    </source>
</evidence>
<dbReference type="AlphaFoldDB" id="A0AAJ7TTZ1"/>
<comment type="function">
    <text evidence="13">Protein O-mannose kinase that specifically mediates phosphorylation at the 6-position of an O-mannose of the trisaccharide (N-acetylgalactosamine (GalNAc)-beta-1,3-N-acetylglucosamine (GlcNAc)-beta-1,4-mannose) to generate phosphorylated O-mannosyl trisaccharide (N-acetylgalactosamine-beta-1,3-N-acetylglucosamine-beta-1,4-(phosphate-6-)mannose). Phosphorylated O-mannosyl trisaccharide is a carbohydrate structure present in alpha-dystroglycan (DAG1), which is required for binding laminin G-like domain-containing extracellular proteins with high affinity. Only shows kinase activity when the GalNAc-beta-3-GlcNAc-beta-terminus is linked to the 4-position of O-mannose, suggesting that this disaccharide serves as the substrate recognition motif.</text>
</comment>
<comment type="subcellular location">
    <subcellularLocation>
        <location evidence="1">Endoplasmic reticulum membrane</location>
        <topology evidence="1">Single-pass type II membrane protein</topology>
    </subcellularLocation>
</comment>
<dbReference type="InterPro" id="IPR001245">
    <property type="entry name" value="Ser-Thr/Tyr_kinase_cat_dom"/>
</dbReference>
<dbReference type="GO" id="GO:0004672">
    <property type="term" value="F:protein kinase activity"/>
    <property type="evidence" value="ECO:0007669"/>
    <property type="project" value="InterPro"/>
</dbReference>
<evidence type="ECO:0000313" key="19">
    <source>
        <dbReference type="Proteomes" id="UP001318040"/>
    </source>
</evidence>
<dbReference type="GeneID" id="116950423"/>
<feature type="signal peptide" evidence="17">
    <location>
        <begin position="1"/>
        <end position="19"/>
    </location>
</feature>
<evidence type="ECO:0000313" key="20">
    <source>
        <dbReference type="RefSeq" id="XP_032824037.1"/>
    </source>
</evidence>
<dbReference type="Proteomes" id="UP001318040">
    <property type="component" value="Chromosome 39"/>
</dbReference>
<dbReference type="Pfam" id="PF07714">
    <property type="entry name" value="PK_Tyr_Ser-Thr"/>
    <property type="match status" value="1"/>
</dbReference>
<keyword evidence="12" id="KW-0472">Membrane</keyword>
<evidence type="ECO:0000256" key="17">
    <source>
        <dbReference type="SAM" id="SignalP"/>
    </source>
</evidence>
<evidence type="ECO:0000256" key="7">
    <source>
        <dbReference type="ARBA" id="ARBA00022777"/>
    </source>
</evidence>
<evidence type="ECO:0000259" key="18">
    <source>
        <dbReference type="PROSITE" id="PS50011"/>
    </source>
</evidence>
<evidence type="ECO:0000256" key="9">
    <source>
        <dbReference type="ARBA" id="ARBA00022840"/>
    </source>
</evidence>
<sequence>MGAARLLLLLLALSATERGEQETPRTAGAAGCPRGAFRLPGMARCEPLLGCTEMRGAVRPRGLLGQGAVKQVHLAEWRGLTVALARLRDPRYRADMRHGVAMLRGLQGPHVVQLVGVCEEDDAFVAEHHALGALHTAERVLQGHGWRTRMEVAMSYVEALAFLHESPLGTRVMCDSNDLAKTLSQFLLTSELRAVASDLDALPQVDRGAGRLATCGHRQLDGEFVAPEQRWPYDDRPFDESAMPGYDEKSDVWKVPDVTDFLLGAARGSDVARFHLFGVHGRCKEREPALRPSAGELARTYRALLAELEHEEL</sequence>
<feature type="chain" id="PRO_5042548627" description="Protein O-mannose kinase" evidence="17">
    <location>
        <begin position="20"/>
        <end position="313"/>
    </location>
</feature>
<evidence type="ECO:0000256" key="14">
    <source>
        <dbReference type="ARBA" id="ARBA00029343"/>
    </source>
</evidence>
<dbReference type="GO" id="GO:0006493">
    <property type="term" value="P:protein O-linked glycosylation"/>
    <property type="evidence" value="ECO:0007669"/>
    <property type="project" value="InterPro"/>
</dbReference>
<dbReference type="CTD" id="84197"/>
<keyword evidence="10" id="KW-0735">Signal-anchor</keyword>
<evidence type="ECO:0000256" key="4">
    <source>
        <dbReference type="ARBA" id="ARBA00022679"/>
    </source>
</evidence>
<dbReference type="PROSITE" id="PS50011">
    <property type="entry name" value="PROTEIN_KINASE_DOM"/>
    <property type="match status" value="1"/>
</dbReference>
<keyword evidence="17" id="KW-0732">Signal</keyword>
<evidence type="ECO:0000256" key="8">
    <source>
        <dbReference type="ARBA" id="ARBA00022824"/>
    </source>
</evidence>
<keyword evidence="4" id="KW-0808">Transferase</keyword>
<evidence type="ECO:0000256" key="15">
    <source>
        <dbReference type="ARBA" id="ARBA00030304"/>
    </source>
</evidence>
<name>A0AAJ7TTZ1_PETMA</name>
<dbReference type="InterPro" id="IPR011009">
    <property type="entry name" value="Kinase-like_dom_sf"/>
</dbReference>
<dbReference type="PANTHER" id="PTHR22618:SF2">
    <property type="entry name" value="PROTEIN O-MANNOSE KINASE"/>
    <property type="match status" value="1"/>
</dbReference>
<dbReference type="EC" id="2.7.1.183" evidence="2"/>
<dbReference type="PANTHER" id="PTHR22618">
    <property type="entry name" value="PROTEIN O-MANNOSE KINASE"/>
    <property type="match status" value="1"/>
</dbReference>
<evidence type="ECO:0000256" key="13">
    <source>
        <dbReference type="ARBA" id="ARBA00025665"/>
    </source>
</evidence>
<dbReference type="InterPro" id="IPR039318">
    <property type="entry name" value="POMK"/>
</dbReference>
<evidence type="ECO:0000256" key="16">
    <source>
        <dbReference type="ARBA" id="ARBA00030430"/>
    </source>
</evidence>
<accession>A0AAJ7TTZ1</accession>
<protein>
    <recommendedName>
        <fullName evidence="3">Protein O-mannose kinase</fullName>
        <ecNumber evidence="2">2.7.1.183</ecNumber>
    </recommendedName>
    <alternativeName>
        <fullName evidence="16">Protein kinase-like protein SgK196</fullName>
    </alternativeName>
    <alternativeName>
        <fullName evidence="15">Sugen kinase 196</fullName>
    </alternativeName>
</protein>
<dbReference type="SUPFAM" id="SSF56112">
    <property type="entry name" value="Protein kinase-like (PK-like)"/>
    <property type="match status" value="1"/>
</dbReference>
<gene>
    <name evidence="20" type="primary">POMK</name>
</gene>
<proteinExistence type="predicted"/>
<dbReference type="KEGG" id="pmrn:116950423"/>
<evidence type="ECO:0000256" key="1">
    <source>
        <dbReference type="ARBA" id="ARBA00004648"/>
    </source>
</evidence>
<evidence type="ECO:0000256" key="10">
    <source>
        <dbReference type="ARBA" id="ARBA00022968"/>
    </source>
</evidence>
<organism evidence="19 20">
    <name type="scientific">Petromyzon marinus</name>
    <name type="common">Sea lamprey</name>
    <dbReference type="NCBI Taxonomy" id="7757"/>
    <lineage>
        <taxon>Eukaryota</taxon>
        <taxon>Metazoa</taxon>
        <taxon>Chordata</taxon>
        <taxon>Craniata</taxon>
        <taxon>Vertebrata</taxon>
        <taxon>Cyclostomata</taxon>
        <taxon>Hyperoartia</taxon>
        <taxon>Petromyzontiformes</taxon>
        <taxon>Petromyzontidae</taxon>
        <taxon>Petromyzon</taxon>
    </lineage>
</organism>
<keyword evidence="7 20" id="KW-0418">Kinase</keyword>
<dbReference type="FunFam" id="1.10.510.10:FF:000464">
    <property type="entry name" value="Protein O-mannose kinase"/>
    <property type="match status" value="1"/>
</dbReference>
<dbReference type="GO" id="GO:0005524">
    <property type="term" value="F:ATP binding"/>
    <property type="evidence" value="ECO:0007669"/>
    <property type="project" value="UniProtKB-KW"/>
</dbReference>
<keyword evidence="8" id="KW-0256">Endoplasmic reticulum</keyword>
<dbReference type="RefSeq" id="XP_032824037.1">
    <property type="nucleotide sequence ID" value="XM_032968146.1"/>
</dbReference>
<dbReference type="GO" id="GO:0005789">
    <property type="term" value="C:endoplasmic reticulum membrane"/>
    <property type="evidence" value="ECO:0007669"/>
    <property type="project" value="UniProtKB-SubCell"/>
</dbReference>
<dbReference type="Gene3D" id="1.10.510.10">
    <property type="entry name" value="Transferase(Phosphotransferase) domain 1"/>
    <property type="match status" value="1"/>
</dbReference>
<keyword evidence="6" id="KW-0547">Nucleotide-binding</keyword>
<evidence type="ECO:0000256" key="11">
    <source>
        <dbReference type="ARBA" id="ARBA00022989"/>
    </source>
</evidence>
<dbReference type="InterPro" id="IPR000719">
    <property type="entry name" value="Prot_kinase_dom"/>
</dbReference>
<reference evidence="20" key="1">
    <citation type="submission" date="2025-08" db="UniProtKB">
        <authorList>
            <consortium name="RefSeq"/>
        </authorList>
    </citation>
    <scope>IDENTIFICATION</scope>
    <source>
        <tissue evidence="20">Sperm</tissue>
    </source>
</reference>
<keyword evidence="5" id="KW-0812">Transmembrane</keyword>
<keyword evidence="19" id="KW-1185">Reference proteome</keyword>
<feature type="domain" description="Protein kinase" evidence="18">
    <location>
        <begin position="58"/>
        <end position="313"/>
    </location>
</feature>
<evidence type="ECO:0000256" key="12">
    <source>
        <dbReference type="ARBA" id="ARBA00023136"/>
    </source>
</evidence>
<keyword evidence="9" id="KW-0067">ATP-binding</keyword>